<dbReference type="InterPro" id="IPR007627">
    <property type="entry name" value="RNA_pol_sigma70_r2"/>
</dbReference>
<evidence type="ECO:0000313" key="10">
    <source>
        <dbReference type="Proteomes" id="UP000291189"/>
    </source>
</evidence>
<gene>
    <name evidence="9" type="ORF">ETU37_10150</name>
</gene>
<dbReference type="Gene3D" id="1.10.10.10">
    <property type="entry name" value="Winged helix-like DNA-binding domain superfamily/Winged helix DNA-binding domain"/>
    <property type="match status" value="1"/>
</dbReference>
<dbReference type="GO" id="GO:0003677">
    <property type="term" value="F:DNA binding"/>
    <property type="evidence" value="ECO:0007669"/>
    <property type="project" value="UniProtKB-KW"/>
</dbReference>
<keyword evidence="2" id="KW-0805">Transcription regulation</keyword>
<accession>A0A4Q5J1Y2</accession>
<comment type="caution">
    <text evidence="9">The sequence shown here is derived from an EMBL/GenBank/DDBJ whole genome shotgun (WGS) entry which is preliminary data.</text>
</comment>
<dbReference type="InterPro" id="IPR014284">
    <property type="entry name" value="RNA_pol_sigma-70_dom"/>
</dbReference>
<dbReference type="InterPro" id="IPR036388">
    <property type="entry name" value="WH-like_DNA-bd_sf"/>
</dbReference>
<dbReference type="Proteomes" id="UP000291189">
    <property type="component" value="Unassembled WGS sequence"/>
</dbReference>
<evidence type="ECO:0000256" key="6">
    <source>
        <dbReference type="SAM" id="MobiDB-lite"/>
    </source>
</evidence>
<dbReference type="InterPro" id="IPR013249">
    <property type="entry name" value="RNA_pol_sigma70_r4_t2"/>
</dbReference>
<keyword evidence="4" id="KW-0238">DNA-binding</keyword>
<comment type="similarity">
    <text evidence="1">Belongs to the sigma-70 factor family. ECF subfamily.</text>
</comment>
<dbReference type="PANTHER" id="PTHR43133">
    <property type="entry name" value="RNA POLYMERASE ECF-TYPE SIGMA FACTO"/>
    <property type="match status" value="1"/>
</dbReference>
<evidence type="ECO:0000313" key="9">
    <source>
        <dbReference type="EMBL" id="RYU12363.1"/>
    </source>
</evidence>
<dbReference type="NCBIfam" id="TIGR02937">
    <property type="entry name" value="sigma70-ECF"/>
    <property type="match status" value="1"/>
</dbReference>
<evidence type="ECO:0000259" key="8">
    <source>
        <dbReference type="Pfam" id="PF08281"/>
    </source>
</evidence>
<dbReference type="EMBL" id="SDPU01000021">
    <property type="protein sequence ID" value="RYU12363.1"/>
    <property type="molecule type" value="Genomic_DNA"/>
</dbReference>
<evidence type="ECO:0000256" key="1">
    <source>
        <dbReference type="ARBA" id="ARBA00010641"/>
    </source>
</evidence>
<name>A0A4Q5J1Y2_9ACTN</name>
<evidence type="ECO:0000256" key="5">
    <source>
        <dbReference type="ARBA" id="ARBA00023163"/>
    </source>
</evidence>
<dbReference type="InterPro" id="IPR013325">
    <property type="entry name" value="RNA_pol_sigma_r2"/>
</dbReference>
<feature type="domain" description="RNA polymerase sigma factor 70 region 4 type 2" evidence="8">
    <location>
        <begin position="182"/>
        <end position="234"/>
    </location>
</feature>
<keyword evidence="5" id="KW-0804">Transcription</keyword>
<protein>
    <submittedName>
        <fullName evidence="9">Sigma-70 family RNA polymerase sigma factor</fullName>
    </submittedName>
</protein>
<dbReference type="AlphaFoldDB" id="A0A4Q5J1Y2"/>
<keyword evidence="3" id="KW-0731">Sigma factor</keyword>
<keyword evidence="10" id="KW-1185">Reference proteome</keyword>
<dbReference type="SUPFAM" id="SSF88659">
    <property type="entry name" value="Sigma3 and sigma4 domains of RNA polymerase sigma factors"/>
    <property type="match status" value="1"/>
</dbReference>
<feature type="domain" description="RNA polymerase sigma-70 region 2" evidence="7">
    <location>
        <begin position="83"/>
        <end position="154"/>
    </location>
</feature>
<dbReference type="SUPFAM" id="SSF88946">
    <property type="entry name" value="Sigma2 domain of RNA polymerase sigma factors"/>
    <property type="match status" value="1"/>
</dbReference>
<evidence type="ECO:0000259" key="7">
    <source>
        <dbReference type="Pfam" id="PF04542"/>
    </source>
</evidence>
<dbReference type="OrthoDB" id="5501064at2"/>
<dbReference type="Pfam" id="PF08281">
    <property type="entry name" value="Sigma70_r4_2"/>
    <property type="match status" value="1"/>
</dbReference>
<dbReference type="InterPro" id="IPR013324">
    <property type="entry name" value="RNA_pol_sigma_r3/r4-like"/>
</dbReference>
<feature type="compositionally biased region" description="Low complexity" evidence="6">
    <location>
        <begin position="1"/>
        <end position="20"/>
    </location>
</feature>
<sequence length="241" mass="25538">MPHRPAAGGTPGRAPGSAPRRAARRRRRGGSAGSSRLLHVASVRSRYIRPVLSRIRGAAVVAHPPAGVVERARAGDAEAWRLLYDAYAGRLLVWLHTLGTGDVAAAAEDVAAEVWLTAARRIGSFRGDEQAFAGWLFGIGRHHVANVRRRSRRRATTPSDAPSVDESWGVVDDVALTVVARDDVARLLALLPPREAEVVAAIDVAGLDAATTAAALGISPTAVRVARHRALGRLRTHLADG</sequence>
<feature type="region of interest" description="Disordered" evidence="6">
    <location>
        <begin position="1"/>
        <end position="35"/>
    </location>
</feature>
<evidence type="ECO:0000256" key="4">
    <source>
        <dbReference type="ARBA" id="ARBA00023125"/>
    </source>
</evidence>
<organism evidence="9 10">
    <name type="scientific">Nocardioides iriomotensis</name>
    <dbReference type="NCBI Taxonomy" id="715784"/>
    <lineage>
        <taxon>Bacteria</taxon>
        <taxon>Bacillati</taxon>
        <taxon>Actinomycetota</taxon>
        <taxon>Actinomycetes</taxon>
        <taxon>Propionibacteriales</taxon>
        <taxon>Nocardioidaceae</taxon>
        <taxon>Nocardioides</taxon>
    </lineage>
</organism>
<proteinExistence type="inferred from homology"/>
<dbReference type="GO" id="GO:0016987">
    <property type="term" value="F:sigma factor activity"/>
    <property type="evidence" value="ECO:0007669"/>
    <property type="project" value="UniProtKB-KW"/>
</dbReference>
<dbReference type="GO" id="GO:0006352">
    <property type="term" value="P:DNA-templated transcription initiation"/>
    <property type="evidence" value="ECO:0007669"/>
    <property type="project" value="InterPro"/>
</dbReference>
<evidence type="ECO:0000256" key="3">
    <source>
        <dbReference type="ARBA" id="ARBA00023082"/>
    </source>
</evidence>
<dbReference type="Pfam" id="PF04542">
    <property type="entry name" value="Sigma70_r2"/>
    <property type="match status" value="1"/>
</dbReference>
<dbReference type="Gene3D" id="1.10.1740.10">
    <property type="match status" value="1"/>
</dbReference>
<dbReference type="InterPro" id="IPR039425">
    <property type="entry name" value="RNA_pol_sigma-70-like"/>
</dbReference>
<reference evidence="9 10" key="1">
    <citation type="submission" date="2019-01" db="EMBL/GenBank/DDBJ databases">
        <title>Nocardioides guangzhouensis sp. nov., an actinobacterium isolated from soil.</title>
        <authorList>
            <person name="Fu Y."/>
            <person name="Cai Y."/>
            <person name="Lin Z."/>
            <person name="Chen P."/>
        </authorList>
    </citation>
    <scope>NUCLEOTIDE SEQUENCE [LARGE SCALE GENOMIC DNA]</scope>
    <source>
        <strain evidence="9 10">NBRC 105384</strain>
    </source>
</reference>
<dbReference type="PANTHER" id="PTHR43133:SF8">
    <property type="entry name" value="RNA POLYMERASE SIGMA FACTOR HI_1459-RELATED"/>
    <property type="match status" value="1"/>
</dbReference>
<evidence type="ECO:0000256" key="2">
    <source>
        <dbReference type="ARBA" id="ARBA00023015"/>
    </source>
</evidence>